<feature type="chain" id="PRO_5004163249" evidence="2">
    <location>
        <begin position="21"/>
        <end position="401"/>
    </location>
</feature>
<dbReference type="SUPFAM" id="SSF56601">
    <property type="entry name" value="beta-lactamase/transpeptidase-like"/>
    <property type="match status" value="1"/>
</dbReference>
<evidence type="ECO:0000259" key="3">
    <source>
        <dbReference type="Pfam" id="PF00144"/>
    </source>
</evidence>
<dbReference type="InterPro" id="IPR050789">
    <property type="entry name" value="Diverse_Enzym_Activities"/>
</dbReference>
<feature type="region of interest" description="Disordered" evidence="1">
    <location>
        <begin position="125"/>
        <end position="161"/>
    </location>
</feature>
<dbReference type="STRING" id="234267.Acid_2510"/>
<sequence length="401" mass="44198" precursor="true">MRNALFVLALFAAAAFTQTAGLNADRLKLIRPRLQELVENQSIPGAVALVARHGKVATLEAAGWRDVEARKPMTTDSIFQIMSMTKNFTGVGIMMLVEEGRLELRRPVSDYLPEFRNQMIEERLPNGNTALHPPAQPPTVAQLMSHTSGLAGDPDGELADNPRTLRVPLAEAVRFYGRQHLQFEPGTRWRYSNMGIAALGRIIEVVTGEDYVHFIESRLLTPLGMKDTFFFPPDAKKDRIALVYKHSAGKLVRSGDEILAGDSAKYRAGAKYPAPEFGLYSTAPDLFNFYEMLLEGGTYKDHRYLSHQSIDTMTRVFTPDVSPSGWLGGTGYGLTFEIVNRPEGTLLLHSPGTFGHGGAFGTEGWIDPHNDLIRISMVQLSDGTGSHPRSVIMQIGESAVQ</sequence>
<name>Q024S7_SOLUE</name>
<dbReference type="eggNOG" id="COG1680">
    <property type="taxonomic scope" value="Bacteria"/>
</dbReference>
<dbReference type="PANTHER" id="PTHR43283">
    <property type="entry name" value="BETA-LACTAMASE-RELATED"/>
    <property type="match status" value="1"/>
</dbReference>
<evidence type="ECO:0000256" key="1">
    <source>
        <dbReference type="SAM" id="MobiDB-lite"/>
    </source>
</evidence>
<accession>Q024S7</accession>
<feature type="domain" description="Beta-lactamase-related" evidence="3">
    <location>
        <begin position="33"/>
        <end position="383"/>
    </location>
</feature>
<dbReference type="InterPro" id="IPR012338">
    <property type="entry name" value="Beta-lactam/transpept-like"/>
</dbReference>
<dbReference type="AlphaFoldDB" id="Q024S7"/>
<keyword evidence="2" id="KW-0732">Signal</keyword>
<dbReference type="Pfam" id="PF00144">
    <property type="entry name" value="Beta-lactamase"/>
    <property type="match status" value="1"/>
</dbReference>
<feature type="signal peptide" evidence="2">
    <location>
        <begin position="1"/>
        <end position="20"/>
    </location>
</feature>
<dbReference type="InParanoid" id="Q024S7"/>
<dbReference type="OrthoDB" id="9797709at2"/>
<gene>
    <name evidence="4" type="ordered locus">Acid_2510</name>
</gene>
<evidence type="ECO:0000313" key="4">
    <source>
        <dbReference type="EMBL" id="ABJ83499.1"/>
    </source>
</evidence>
<dbReference type="InterPro" id="IPR001466">
    <property type="entry name" value="Beta-lactam-related"/>
</dbReference>
<protein>
    <submittedName>
        <fullName evidence="4">Beta-lactamase</fullName>
    </submittedName>
</protein>
<dbReference type="PANTHER" id="PTHR43283:SF3">
    <property type="entry name" value="BETA-LACTAMASE FAMILY PROTEIN (AFU_ORTHOLOGUE AFUA_5G07500)"/>
    <property type="match status" value="1"/>
</dbReference>
<dbReference type="EMBL" id="CP000473">
    <property type="protein sequence ID" value="ABJ83499.1"/>
    <property type="molecule type" value="Genomic_DNA"/>
</dbReference>
<dbReference type="MEROPS" id="S12.950"/>
<dbReference type="Gene3D" id="3.40.710.10">
    <property type="entry name" value="DD-peptidase/beta-lactamase superfamily"/>
    <property type="match status" value="1"/>
</dbReference>
<dbReference type="KEGG" id="sus:Acid_2510"/>
<evidence type="ECO:0000256" key="2">
    <source>
        <dbReference type="SAM" id="SignalP"/>
    </source>
</evidence>
<dbReference type="FunCoup" id="Q024S7">
    <property type="interactions" value="129"/>
</dbReference>
<organism evidence="4">
    <name type="scientific">Solibacter usitatus (strain Ellin6076)</name>
    <dbReference type="NCBI Taxonomy" id="234267"/>
    <lineage>
        <taxon>Bacteria</taxon>
        <taxon>Pseudomonadati</taxon>
        <taxon>Acidobacteriota</taxon>
        <taxon>Terriglobia</taxon>
        <taxon>Bryobacterales</taxon>
        <taxon>Solibacteraceae</taxon>
        <taxon>Candidatus Solibacter</taxon>
    </lineage>
</organism>
<proteinExistence type="predicted"/>
<reference evidence="4" key="1">
    <citation type="submission" date="2006-10" db="EMBL/GenBank/DDBJ databases">
        <title>Complete sequence of Solibacter usitatus Ellin6076.</title>
        <authorList>
            <consortium name="US DOE Joint Genome Institute"/>
            <person name="Copeland A."/>
            <person name="Lucas S."/>
            <person name="Lapidus A."/>
            <person name="Barry K."/>
            <person name="Detter J.C."/>
            <person name="Glavina del Rio T."/>
            <person name="Hammon N."/>
            <person name="Israni S."/>
            <person name="Dalin E."/>
            <person name="Tice H."/>
            <person name="Pitluck S."/>
            <person name="Thompson L.S."/>
            <person name="Brettin T."/>
            <person name="Bruce D."/>
            <person name="Han C."/>
            <person name="Tapia R."/>
            <person name="Gilna P."/>
            <person name="Schmutz J."/>
            <person name="Larimer F."/>
            <person name="Land M."/>
            <person name="Hauser L."/>
            <person name="Kyrpides N."/>
            <person name="Mikhailova N."/>
            <person name="Janssen P.H."/>
            <person name="Kuske C.R."/>
            <person name="Richardson P."/>
        </authorList>
    </citation>
    <scope>NUCLEOTIDE SEQUENCE</scope>
    <source>
        <strain evidence="4">Ellin6076</strain>
    </source>
</reference>
<dbReference type="HOGENOM" id="CLU_020027_11_2_0"/>